<comment type="caution">
    <text evidence="6">The sequence shown here is derived from an EMBL/GenBank/DDBJ whole genome shotgun (WGS) entry which is preliminary data.</text>
</comment>
<evidence type="ECO:0000256" key="3">
    <source>
        <dbReference type="ARBA" id="ARBA00023239"/>
    </source>
</evidence>
<dbReference type="AlphaFoldDB" id="A0A011UC29"/>
<dbReference type="InterPro" id="IPR017684">
    <property type="entry name" value="Phosphono-pyrv_decarboxylase"/>
</dbReference>
<dbReference type="Proteomes" id="UP000021369">
    <property type="component" value="Unassembled WGS sequence"/>
</dbReference>
<dbReference type="GO" id="GO:0033980">
    <property type="term" value="F:phosphonopyruvate decarboxylase activity"/>
    <property type="evidence" value="ECO:0007669"/>
    <property type="project" value="InterPro"/>
</dbReference>
<dbReference type="RefSeq" id="WP_037283948.1">
    <property type="nucleotide sequence ID" value="NZ_JEOB01000001.1"/>
</dbReference>
<keyword evidence="6" id="KW-0670">Pyruvate</keyword>
<sequence length="373" mass="40672">MDVKILDRIIGAEFYTGVPDSLLRPLCDYLMDTYSTDPAHHIIAANEGNCTALAAGYHLATGKVPVVYMQNSGEGNIINPAASLLNRKVYAIPMLFIIGWRGEPGVHDEPQHIYQGEVTLKLLEDMDIESFVISRDTTEDEVRGAFAEFEKAFSEGRQAAFVIRKGALTYEKKISYKNSYTMSREEVIRHIVSFTADDPIVSTTGKASRELFEIREQNGQGHGRDFLTVGSMGHTSSIALGIALNKKERKVWCIDGDGSMLMHMGSLAVTGQISPDNLVHIVINNSAHETVGGLPTAAGTADITGIARACGYGRVFTAENYDDLDKALAEARDGSGLTFIEVKCALGARDDLGRPTTTAIENKEHFMAHLAKE</sequence>
<dbReference type="GO" id="GO:0030976">
    <property type="term" value="F:thiamine pyrophosphate binding"/>
    <property type="evidence" value="ECO:0007669"/>
    <property type="project" value="InterPro"/>
</dbReference>
<protein>
    <submittedName>
        <fullName evidence="6">Phosphoenolpyruvate decarboxylase</fullName>
    </submittedName>
</protein>
<dbReference type="Pfam" id="PF02776">
    <property type="entry name" value="TPP_enzyme_N"/>
    <property type="match status" value="1"/>
</dbReference>
<keyword evidence="3" id="KW-0456">Lyase</keyword>
<dbReference type="PANTHER" id="PTHR42818:SF1">
    <property type="entry name" value="SULFOPYRUVATE DECARBOXYLASE"/>
    <property type="match status" value="1"/>
</dbReference>
<proteinExistence type="predicted"/>
<evidence type="ECO:0000259" key="5">
    <source>
        <dbReference type="Pfam" id="PF02776"/>
    </source>
</evidence>
<organism evidence="6 8">
    <name type="scientific">Ruminococcus albus SY3</name>
    <dbReference type="NCBI Taxonomy" id="1341156"/>
    <lineage>
        <taxon>Bacteria</taxon>
        <taxon>Bacillati</taxon>
        <taxon>Bacillota</taxon>
        <taxon>Clostridia</taxon>
        <taxon>Eubacteriales</taxon>
        <taxon>Oscillospiraceae</taxon>
        <taxon>Ruminococcus</taxon>
    </lineage>
</organism>
<dbReference type="SUPFAM" id="SSF52518">
    <property type="entry name" value="Thiamin diphosphate-binding fold (THDP-binding)"/>
    <property type="match status" value="2"/>
</dbReference>
<dbReference type="CDD" id="cd03371">
    <property type="entry name" value="TPP_PpyrDC"/>
    <property type="match status" value="1"/>
</dbReference>
<dbReference type="PANTHER" id="PTHR42818">
    <property type="entry name" value="SULFOPYRUVATE DECARBOXYLASE SUBUNIT ALPHA"/>
    <property type="match status" value="1"/>
</dbReference>
<evidence type="ECO:0000313" key="7">
    <source>
        <dbReference type="EMBL" id="EXM40343.1"/>
    </source>
</evidence>
<dbReference type="Pfam" id="PF02775">
    <property type="entry name" value="TPP_enzyme_C"/>
    <property type="match status" value="1"/>
</dbReference>
<dbReference type="Gene3D" id="3.40.50.970">
    <property type="match status" value="2"/>
</dbReference>
<name>A0A011UC29_RUMAL</name>
<accession>A0A011UC29</accession>
<dbReference type="InterPro" id="IPR029061">
    <property type="entry name" value="THDP-binding"/>
</dbReference>
<evidence type="ECO:0000256" key="2">
    <source>
        <dbReference type="ARBA" id="ARBA00023052"/>
    </source>
</evidence>
<keyword evidence="1" id="KW-0210">Decarboxylase</keyword>
<dbReference type="OrthoDB" id="9785953at2"/>
<evidence type="ECO:0000313" key="6">
    <source>
        <dbReference type="EMBL" id="EXM38164.1"/>
    </source>
</evidence>
<keyword evidence="2" id="KW-0786">Thiamine pyrophosphate</keyword>
<evidence type="ECO:0000259" key="4">
    <source>
        <dbReference type="Pfam" id="PF02775"/>
    </source>
</evidence>
<feature type="domain" description="Thiamine pyrophosphate enzyme TPP-binding" evidence="4">
    <location>
        <begin position="226"/>
        <end position="342"/>
    </location>
</feature>
<dbReference type="PATRIC" id="fig|1341156.4.peg.258"/>
<evidence type="ECO:0000256" key="1">
    <source>
        <dbReference type="ARBA" id="ARBA00022793"/>
    </source>
</evidence>
<evidence type="ECO:0000313" key="8">
    <source>
        <dbReference type="Proteomes" id="UP000021369"/>
    </source>
</evidence>
<keyword evidence="8" id="KW-1185">Reference proteome</keyword>
<dbReference type="EMBL" id="JEOB01000004">
    <property type="protein sequence ID" value="EXM38164.1"/>
    <property type="molecule type" value="Genomic_DNA"/>
</dbReference>
<dbReference type="InterPro" id="IPR012001">
    <property type="entry name" value="Thiamin_PyroP_enz_TPP-bd_dom"/>
</dbReference>
<feature type="domain" description="Thiamine pyrophosphate enzyme N-terminal TPP-binding" evidence="5">
    <location>
        <begin position="10"/>
        <end position="118"/>
    </location>
</feature>
<dbReference type="GO" id="GO:0032923">
    <property type="term" value="P:organic phosphonate biosynthetic process"/>
    <property type="evidence" value="ECO:0007669"/>
    <property type="project" value="InterPro"/>
</dbReference>
<dbReference type="CDD" id="cd07035">
    <property type="entry name" value="TPP_PYR_POX_like"/>
    <property type="match status" value="1"/>
</dbReference>
<dbReference type="InterPro" id="IPR011766">
    <property type="entry name" value="TPP_enzyme_TPP-bd"/>
</dbReference>
<dbReference type="EMBL" id="JEOB01000001">
    <property type="protein sequence ID" value="EXM40343.1"/>
    <property type="molecule type" value="Genomic_DNA"/>
</dbReference>
<reference evidence="6 8" key="1">
    <citation type="submission" date="2013-06" db="EMBL/GenBank/DDBJ databases">
        <title>Rumen cellulosomics: divergent fiber-degrading strategies revealed by comparative genome-wide analysis of six Ruminococcal strains.</title>
        <authorList>
            <person name="Dassa B."/>
            <person name="Borovok I."/>
            <person name="Lamed R."/>
            <person name="Flint H."/>
            <person name="Yeoman C.J."/>
            <person name="White B."/>
            <person name="Bayer E.A."/>
        </authorList>
    </citation>
    <scope>NUCLEOTIDE SEQUENCE [LARGE SCALE GENOMIC DNA]</scope>
    <source>
        <strain evidence="6 8">SY3</strain>
    </source>
</reference>
<dbReference type="InterPro" id="IPR051818">
    <property type="entry name" value="TPP_dependent_decarboxylase"/>
</dbReference>
<gene>
    <name evidence="7" type="ORF">RASY3_00045</name>
    <name evidence="6" type="ORF">RASY3_17970</name>
</gene>
<dbReference type="NCBIfam" id="TIGR03297">
    <property type="entry name" value="Ppyr-DeCO2ase"/>
    <property type="match status" value="1"/>
</dbReference>